<keyword evidence="3" id="KW-1185">Reference proteome</keyword>
<proteinExistence type="predicted"/>
<organism evidence="2 3">
    <name type="scientific">Ameiurus melas</name>
    <name type="common">Black bullhead</name>
    <name type="synonym">Silurus melas</name>
    <dbReference type="NCBI Taxonomy" id="219545"/>
    <lineage>
        <taxon>Eukaryota</taxon>
        <taxon>Metazoa</taxon>
        <taxon>Chordata</taxon>
        <taxon>Craniata</taxon>
        <taxon>Vertebrata</taxon>
        <taxon>Euteleostomi</taxon>
        <taxon>Actinopterygii</taxon>
        <taxon>Neopterygii</taxon>
        <taxon>Teleostei</taxon>
        <taxon>Ostariophysi</taxon>
        <taxon>Siluriformes</taxon>
        <taxon>Ictaluridae</taxon>
        <taxon>Ameiurus</taxon>
    </lineage>
</organism>
<sequence length="88" mass="10104">MKEPNRHVCVSANIVWVCADDNLSIRVDLVSRLQRAAQGVVRWQSGARGRLEAGKRRHRAELRKHEHCHTDRKNQATAFPEHCINKGQ</sequence>
<protein>
    <submittedName>
        <fullName evidence="2">Uncharacterized protein</fullName>
    </submittedName>
</protein>
<evidence type="ECO:0000313" key="2">
    <source>
        <dbReference type="EMBL" id="KAF4081320.1"/>
    </source>
</evidence>
<feature type="compositionally biased region" description="Basic residues" evidence="1">
    <location>
        <begin position="55"/>
        <end position="67"/>
    </location>
</feature>
<feature type="region of interest" description="Disordered" evidence="1">
    <location>
        <begin position="52"/>
        <end position="88"/>
    </location>
</feature>
<reference evidence="2 3" key="1">
    <citation type="submission" date="2020-02" db="EMBL/GenBank/DDBJ databases">
        <title>A chromosome-scale genome assembly of the black bullhead catfish (Ameiurus melas).</title>
        <authorList>
            <person name="Wen M."/>
            <person name="Zham M."/>
            <person name="Cabau C."/>
            <person name="Klopp C."/>
            <person name="Donnadieu C."/>
            <person name="Roques C."/>
            <person name="Bouchez O."/>
            <person name="Lampietro C."/>
            <person name="Jouanno E."/>
            <person name="Herpin A."/>
            <person name="Louis A."/>
            <person name="Berthelot C."/>
            <person name="Parey E."/>
            <person name="Roest-Crollius H."/>
            <person name="Braasch I."/>
            <person name="Postlethwait J."/>
            <person name="Robinson-Rechavi M."/>
            <person name="Echchiki A."/>
            <person name="Begum T."/>
            <person name="Montfort J."/>
            <person name="Schartl M."/>
            <person name="Bobe J."/>
            <person name="Guiguen Y."/>
        </authorList>
    </citation>
    <scope>NUCLEOTIDE SEQUENCE [LARGE SCALE GENOMIC DNA]</scope>
    <source>
        <strain evidence="2">M_S1</strain>
        <tissue evidence="2">Blood</tissue>
    </source>
</reference>
<accession>A0A7J6AFB7</accession>
<evidence type="ECO:0000256" key="1">
    <source>
        <dbReference type="SAM" id="MobiDB-lite"/>
    </source>
</evidence>
<name>A0A7J6AFB7_AMEME</name>
<dbReference type="AlphaFoldDB" id="A0A7J6AFB7"/>
<gene>
    <name evidence="2" type="ORF">AMELA_G00160000</name>
</gene>
<comment type="caution">
    <text evidence="2">The sequence shown here is derived from an EMBL/GenBank/DDBJ whole genome shotgun (WGS) entry which is preliminary data.</text>
</comment>
<dbReference type="Proteomes" id="UP000593565">
    <property type="component" value="Unassembled WGS sequence"/>
</dbReference>
<evidence type="ECO:0000313" key="3">
    <source>
        <dbReference type="Proteomes" id="UP000593565"/>
    </source>
</evidence>
<dbReference type="EMBL" id="JAAGNN010000013">
    <property type="protein sequence ID" value="KAF4081320.1"/>
    <property type="molecule type" value="Genomic_DNA"/>
</dbReference>